<dbReference type="RefSeq" id="YP_009636205.1">
    <property type="nucleotide sequence ID" value="NC_042316.1"/>
</dbReference>
<keyword evidence="3" id="KW-1185">Reference proteome</keyword>
<dbReference type="Pfam" id="PF14594">
    <property type="entry name" value="Sipho_Gp37"/>
    <property type="match status" value="1"/>
</dbReference>
<dbReference type="EMBL" id="JF937090">
    <property type="protein sequence ID" value="AEK08091.1"/>
    <property type="molecule type" value="Genomic_DNA"/>
</dbReference>
<gene>
    <name evidence="2" type="primary">34</name>
    <name evidence="2" type="ORF">PBI_BAKA_34</name>
</gene>
<feature type="domain" description="Gp28/Gp37-like" evidence="1">
    <location>
        <begin position="47"/>
        <end position="547"/>
    </location>
</feature>
<reference evidence="2 3" key="1">
    <citation type="journal article" date="2012" name="J. Virol.">
        <title>Complete Genome Sequences of 138 Mycobacteriophages.</title>
        <authorList>
            <consortium name="the Science Education Alliance Phage Hunters Advancing Genomics and Evolutionary Science Program"/>
            <consortium name="the KwaZulu-Natal Research Institute for Tuberculosis and HIV Mycobacterial Genetics Course Students"/>
            <consortium name="the Phage Hunters Integrating Research and Education Program"/>
            <person name="Hatfull G.F."/>
        </authorList>
    </citation>
    <scope>NUCLEOTIDE SEQUENCE [LARGE SCALE GENOMIC DNA]</scope>
    <source>
        <strain evidence="2">Baka</strain>
    </source>
</reference>
<accession>G1CZZ2</accession>
<protein>
    <submittedName>
        <fullName evidence="2">Minor tail protein</fullName>
    </submittedName>
</protein>
<dbReference type="InterPro" id="IPR029432">
    <property type="entry name" value="Gp28/Gp37-like_dom"/>
</dbReference>
<dbReference type="GeneID" id="40232941"/>
<organism evidence="2 3">
    <name type="scientific">Mycobacterium phage Baka</name>
    <dbReference type="NCBI Taxonomy" id="2902882"/>
    <lineage>
        <taxon>Viruses</taxon>
        <taxon>Duplodnaviria</taxon>
        <taxon>Heunggongvirae</taxon>
        <taxon>Uroviricota</taxon>
        <taxon>Caudoviricetes</taxon>
        <taxon>Omegavirus</taxon>
        <taxon>Omegavirus baka</taxon>
    </lineage>
</organism>
<evidence type="ECO:0000259" key="1">
    <source>
        <dbReference type="Pfam" id="PF14594"/>
    </source>
</evidence>
<evidence type="ECO:0000313" key="3">
    <source>
        <dbReference type="Proteomes" id="UP000008404"/>
    </source>
</evidence>
<evidence type="ECO:0000313" key="2">
    <source>
        <dbReference type="EMBL" id="AEK08091.1"/>
    </source>
</evidence>
<dbReference type="KEGG" id="vg:40232941"/>
<proteinExistence type="predicted"/>
<sequence length="577" mass="63808">MPRVQVDQATLDDLRAKLSLDAYTAVDAARMAAELEQAAVSDTRIVVTVYDKFYRPVGECGDYISLGCKFPRNKVETGNLSIKRSDPLANAILQCHETTVPITIEIGHLLWSGQVKTAHDNFNQPGTADFVECELEGDYAWLMKILAWPNFLLPLQVQFPPRGVAIGPAVSILKWLLATQAFRIQAGMWEMVNNALSLNLDWRSWFGTVLQANPGSDGIGLDDIARTLRTPIYVVPTNPLTDTSPFISVNWRMDKIGSIFEEVVEDNGLHVEVKLWRPGDPQPGNDPLLALFPLTVPTIVVDIKDRMGIVGPTGTFIDGILRVAVDLQEGLFGDILAPFLNPKGEYAPDGWNIAPLLGIHYVPSWAVFNADHPKGGVSGRMSHHRPEAWRVIVGGKSPKWLNDLINATMAFILDMVLIVVGITGVPSNLFDGLFNDVLLAFQLADNFERRMKMGPYGHAEVFVPTNKAPYTIDGIFALKREMWNTRGYISGEVTFKNGLPYEIGRDIFPGSLATLIRDGKVYTDWVENIAVVDTRDGRSEVVVQIGDGKAEEASVVKLQRKLSKLQEAFNIITMATQ</sequence>
<name>G1CZZ2_9CAUD</name>
<dbReference type="Proteomes" id="UP000008404">
    <property type="component" value="Segment"/>
</dbReference>